<evidence type="ECO:0000313" key="2">
    <source>
        <dbReference type="EMBL" id="KHD97388.1"/>
    </source>
</evidence>
<name>A0A0A6VSY1_KOCRO</name>
<comment type="caution">
    <text evidence="2">The sequence shown here is derived from an EMBL/GenBank/DDBJ whole genome shotgun (WGS) entry which is preliminary data.</text>
</comment>
<evidence type="ECO:0000256" key="1">
    <source>
        <dbReference type="SAM" id="Phobius"/>
    </source>
</evidence>
<protein>
    <submittedName>
        <fullName evidence="2">Uncharacterized protein</fullName>
    </submittedName>
</protein>
<dbReference type="EMBL" id="JSUH01000008">
    <property type="protein sequence ID" value="KHD97388.1"/>
    <property type="molecule type" value="Genomic_DNA"/>
</dbReference>
<dbReference type="RefSeq" id="WP_035927039.1">
    <property type="nucleotide sequence ID" value="NZ_JSUH01000008.1"/>
</dbReference>
<feature type="transmembrane region" description="Helical" evidence="1">
    <location>
        <begin position="68"/>
        <end position="87"/>
    </location>
</feature>
<keyword evidence="3" id="KW-1185">Reference proteome</keyword>
<proteinExistence type="predicted"/>
<reference evidence="2 3" key="1">
    <citation type="journal article" date="2003" name="Int. J. Syst. Evol. Microbiol.">
        <title>Kocuria polaris sp. nov., an orange-pigmented psychrophilic bacterium isolated from an Antarctic cyanobacterial mat sample.</title>
        <authorList>
            <person name="Reddy G.S."/>
            <person name="Prakash J.S."/>
            <person name="Prabahar V."/>
            <person name="Matsumoto G.I."/>
            <person name="Stackebrandt E."/>
            <person name="Shivaji S."/>
        </authorList>
    </citation>
    <scope>NUCLEOTIDE SEQUENCE [LARGE SCALE GENOMIC DNA]</scope>
    <source>
        <strain evidence="2 3">CMS 76or</strain>
    </source>
</reference>
<organism evidence="2 3">
    <name type="scientific">Kocuria rosea subsp. polaris</name>
    <dbReference type="NCBI Taxonomy" id="136273"/>
    <lineage>
        <taxon>Bacteria</taxon>
        <taxon>Bacillati</taxon>
        <taxon>Actinomycetota</taxon>
        <taxon>Actinomycetes</taxon>
        <taxon>Micrococcales</taxon>
        <taxon>Micrococcaceae</taxon>
        <taxon>Kocuria</taxon>
    </lineage>
</organism>
<dbReference type="AlphaFoldDB" id="A0A0A6VSY1"/>
<dbReference type="Proteomes" id="UP000030466">
    <property type="component" value="Unassembled WGS sequence"/>
</dbReference>
<sequence>MLTVTWGRFDIWPPFPTWNLHRRRPEVRWERVLRSPSDWQSKKHSTRLDARLDADDFHHEVILAEHCYPVLLAVSAALFLAAGGFLMSGD</sequence>
<keyword evidence="1" id="KW-0472">Membrane</keyword>
<accession>A0A0A6VSY1</accession>
<evidence type="ECO:0000313" key="3">
    <source>
        <dbReference type="Proteomes" id="UP000030466"/>
    </source>
</evidence>
<keyword evidence="1" id="KW-0812">Transmembrane</keyword>
<keyword evidence="1" id="KW-1133">Transmembrane helix</keyword>
<gene>
    <name evidence="2" type="ORF">GY22_10375</name>
</gene>